<name>A0A1X7REB6_ZYMT9</name>
<sequence length="135" mass="14317">MSAALPSEICLHRSPGPPPPVQTTLPSPALLLLLIIIPPGHVVLQASIRLCRRLGQRSIQTLPSTLFDTGTPSKTHPSQSLLLDSALPLTVPPTSLPGADFIYSIILSTAPQFPLPLAPFIPFETILPAPTAPLR</sequence>
<gene>
    <name evidence="1" type="ORF">ZT3D7_G904</name>
</gene>
<proteinExistence type="predicted"/>
<protein>
    <submittedName>
        <fullName evidence="1">Uncharacterized protein</fullName>
    </submittedName>
</protein>
<evidence type="ECO:0000313" key="1">
    <source>
        <dbReference type="EMBL" id="SMQ45759.1"/>
    </source>
</evidence>
<evidence type="ECO:0000313" key="2">
    <source>
        <dbReference type="Proteomes" id="UP000215127"/>
    </source>
</evidence>
<accession>A0A1X7REB6</accession>
<dbReference type="AlphaFoldDB" id="A0A1X7REB6"/>
<dbReference type="EMBL" id="LT853692">
    <property type="protein sequence ID" value="SMQ45759.1"/>
    <property type="molecule type" value="Genomic_DNA"/>
</dbReference>
<reference evidence="1 2" key="1">
    <citation type="submission" date="2016-06" db="EMBL/GenBank/DDBJ databases">
        <authorList>
            <person name="Kjaerup R.B."/>
            <person name="Dalgaard T.S."/>
            <person name="Juul-Madsen H.R."/>
        </authorList>
    </citation>
    <scope>NUCLEOTIDE SEQUENCE [LARGE SCALE GENOMIC DNA]</scope>
</reference>
<organism evidence="1 2">
    <name type="scientific">Zymoseptoria tritici (strain ST99CH_3D7)</name>
    <dbReference type="NCBI Taxonomy" id="1276538"/>
    <lineage>
        <taxon>Eukaryota</taxon>
        <taxon>Fungi</taxon>
        <taxon>Dikarya</taxon>
        <taxon>Ascomycota</taxon>
        <taxon>Pezizomycotina</taxon>
        <taxon>Dothideomycetes</taxon>
        <taxon>Dothideomycetidae</taxon>
        <taxon>Mycosphaerellales</taxon>
        <taxon>Mycosphaerellaceae</taxon>
        <taxon>Zymoseptoria</taxon>
    </lineage>
</organism>
<keyword evidence="2" id="KW-1185">Reference proteome</keyword>
<dbReference type="Proteomes" id="UP000215127">
    <property type="component" value="Chromosome 1"/>
</dbReference>